<sequence>MNTASPTDRRISLSALEFDVLTEHLGLDELPLVLKVPSPGRTHSERAELVDSTWRALSRRGLISGGEPDPELEAVLRLVAEPGREIDGRNWLGRSVRVLAAAENDGERAVLVVKDGDHLEFSPTSAAGLPRAAVSPLPDLPAGPGRSVSVPSRALDDAAADVGDKVEELPAALRRRGVRPDDADALTEMVAGATAQGQFGAAARTRFGKRDRAERVVGFFDTALGRYVQLRTASPSGEAWSTIAPVDNRRLVGHLEELLHEIADS</sequence>
<dbReference type="RefSeq" id="WP_281458430.1">
    <property type="nucleotide sequence ID" value="NZ_JASAOF010000025.1"/>
</dbReference>
<evidence type="ECO:0000313" key="6">
    <source>
        <dbReference type="Proteomes" id="UP001237595"/>
    </source>
</evidence>
<dbReference type="InterPro" id="IPR025734">
    <property type="entry name" value="EspG"/>
</dbReference>
<keyword evidence="6" id="KW-1185">Reference proteome</keyword>
<evidence type="ECO:0000256" key="4">
    <source>
        <dbReference type="ARBA" id="ARBA00023186"/>
    </source>
</evidence>
<keyword evidence="3" id="KW-0963">Cytoplasm</keyword>
<evidence type="ECO:0000256" key="2">
    <source>
        <dbReference type="ARBA" id="ARBA00006411"/>
    </source>
</evidence>
<evidence type="ECO:0000313" key="5">
    <source>
        <dbReference type="EMBL" id="MDI2032176.1"/>
    </source>
</evidence>
<dbReference type="EMBL" id="JASAOF010000025">
    <property type="protein sequence ID" value="MDI2032176.1"/>
    <property type="molecule type" value="Genomic_DNA"/>
</dbReference>
<reference evidence="5 6" key="1">
    <citation type="submission" date="2023-04" db="EMBL/GenBank/DDBJ databases">
        <title>Draft genome sequence of Saccharopolyspora sp. TS4A08 isolated from sweet potato rhizospheric soil.</title>
        <authorList>
            <person name="Suksaard P."/>
            <person name="Duangmal K."/>
        </authorList>
    </citation>
    <scope>NUCLEOTIDE SEQUENCE [LARGE SCALE GENOMIC DNA]</scope>
    <source>
        <strain evidence="5 6">TS4A08</strain>
    </source>
</reference>
<accession>A0ABT6PVY7</accession>
<dbReference type="Pfam" id="PF14011">
    <property type="entry name" value="ESX-1_EspG"/>
    <property type="match status" value="1"/>
</dbReference>
<name>A0ABT6PVY7_9PSEU</name>
<evidence type="ECO:0000256" key="3">
    <source>
        <dbReference type="ARBA" id="ARBA00022490"/>
    </source>
</evidence>
<dbReference type="Proteomes" id="UP001237595">
    <property type="component" value="Unassembled WGS sequence"/>
</dbReference>
<comment type="subcellular location">
    <subcellularLocation>
        <location evidence="1">Cytoplasm</location>
    </subcellularLocation>
</comment>
<comment type="caution">
    <text evidence="5">The sequence shown here is derived from an EMBL/GenBank/DDBJ whole genome shotgun (WGS) entry which is preliminary data.</text>
</comment>
<proteinExistence type="inferred from homology"/>
<gene>
    <name evidence="5" type="ORF">QFW96_26400</name>
</gene>
<protein>
    <submittedName>
        <fullName evidence="5">ESX secretion-associated protein EspG</fullName>
    </submittedName>
</protein>
<evidence type="ECO:0000256" key="1">
    <source>
        <dbReference type="ARBA" id="ARBA00004496"/>
    </source>
</evidence>
<keyword evidence="4" id="KW-0143">Chaperone</keyword>
<comment type="similarity">
    <text evidence="2">Belongs to the EspG family.</text>
</comment>
<organism evidence="5 6">
    <name type="scientific">Saccharopolyspora ipomoeae</name>
    <dbReference type="NCBI Taxonomy" id="3042027"/>
    <lineage>
        <taxon>Bacteria</taxon>
        <taxon>Bacillati</taxon>
        <taxon>Actinomycetota</taxon>
        <taxon>Actinomycetes</taxon>
        <taxon>Pseudonocardiales</taxon>
        <taxon>Pseudonocardiaceae</taxon>
        <taxon>Saccharopolyspora</taxon>
    </lineage>
</organism>